<keyword evidence="6 10" id="KW-0030">Aminoacyl-tRNA synthetase</keyword>
<keyword evidence="3 10" id="KW-0547">Nucleotide-binding</keyword>
<evidence type="ECO:0000256" key="7">
    <source>
        <dbReference type="ARBA" id="ARBA00048248"/>
    </source>
</evidence>
<comment type="similarity">
    <text evidence="10">Belongs to the class-I aminoacyl-tRNA synthetase family.</text>
</comment>
<dbReference type="CDD" id="cd00165">
    <property type="entry name" value="S4"/>
    <property type="match status" value="1"/>
</dbReference>
<keyword evidence="9" id="KW-0694">RNA-binding</keyword>
<keyword evidence="4 10" id="KW-0067">ATP-binding</keyword>
<dbReference type="Pfam" id="PF00579">
    <property type="entry name" value="tRNA-synt_1b"/>
    <property type="match status" value="1"/>
</dbReference>
<evidence type="ECO:0000256" key="4">
    <source>
        <dbReference type="ARBA" id="ARBA00022840"/>
    </source>
</evidence>
<evidence type="ECO:0000313" key="12">
    <source>
        <dbReference type="EMBL" id="OGN07998.1"/>
    </source>
</evidence>
<dbReference type="SUPFAM" id="SSF55174">
    <property type="entry name" value="Alpha-L RNA-binding motif"/>
    <property type="match status" value="1"/>
</dbReference>
<dbReference type="InterPro" id="IPR014729">
    <property type="entry name" value="Rossmann-like_a/b/a_fold"/>
</dbReference>
<comment type="catalytic activity">
    <reaction evidence="7">
        <text>tRNA(Tyr) + L-tyrosine + ATP = L-tyrosyl-tRNA(Tyr) + AMP + diphosphate + H(+)</text>
        <dbReference type="Rhea" id="RHEA:10220"/>
        <dbReference type="Rhea" id="RHEA-COMP:9706"/>
        <dbReference type="Rhea" id="RHEA-COMP:9707"/>
        <dbReference type="ChEBI" id="CHEBI:15378"/>
        <dbReference type="ChEBI" id="CHEBI:30616"/>
        <dbReference type="ChEBI" id="CHEBI:33019"/>
        <dbReference type="ChEBI" id="CHEBI:58315"/>
        <dbReference type="ChEBI" id="CHEBI:78442"/>
        <dbReference type="ChEBI" id="CHEBI:78536"/>
        <dbReference type="ChEBI" id="CHEBI:456215"/>
        <dbReference type="EC" id="6.1.1.1"/>
    </reaction>
</comment>
<evidence type="ECO:0000256" key="2">
    <source>
        <dbReference type="ARBA" id="ARBA00022598"/>
    </source>
</evidence>
<dbReference type="InterPro" id="IPR002942">
    <property type="entry name" value="S4_RNA-bd"/>
</dbReference>
<dbReference type="Pfam" id="PF01479">
    <property type="entry name" value="S4"/>
    <property type="match status" value="1"/>
</dbReference>
<dbReference type="PROSITE" id="PS50889">
    <property type="entry name" value="S4"/>
    <property type="match status" value="1"/>
</dbReference>
<sequence>MKVTTDQKIIEEIFSRGVVVEVLPSKEELIKKMIAGDKLRIYIGADPTSDSLHLSHAKNYMFLEELRQLGHEVIVLVGDFTAQIGDPTDKTAARVQLSEKQVKENVRSWINQIQPLMNFKDKTNPPRILYNSEWLSKLSFKDVVLLASNFTVQQMLARDMFSKRIKEDTPIYLHEFLYPLMQGYDSVAMDVDVELCGTDQTFNALAGRTLVKRLKDKEKFVITVNLMENPKTKELMSKSRGTGVFLSASPNDMFGQIMAQPDEMIEVLFINTTRISLSEKTKITELGPRDAKIWIAHDIVKRFYGENEAQKAQENFRKVFSKKELPEEIKEVENKGNVTQTTVVAGIIQSNSEAKRLIKQKAVKVNDIVVEDWEYKLKSGDVVKVGPRKFLKIK</sequence>
<organism evidence="12 13">
    <name type="scientific">Candidatus Yanofskybacteria bacterium RIFCSPHIGHO2_02_FULL_39_10</name>
    <dbReference type="NCBI Taxonomy" id="1802674"/>
    <lineage>
        <taxon>Bacteria</taxon>
        <taxon>Candidatus Yanofskyibacteriota</taxon>
    </lineage>
</organism>
<evidence type="ECO:0000256" key="9">
    <source>
        <dbReference type="PROSITE-ProRule" id="PRU00182"/>
    </source>
</evidence>
<dbReference type="GO" id="GO:0005829">
    <property type="term" value="C:cytosol"/>
    <property type="evidence" value="ECO:0007669"/>
    <property type="project" value="TreeGrafter"/>
</dbReference>
<evidence type="ECO:0000256" key="3">
    <source>
        <dbReference type="ARBA" id="ARBA00022741"/>
    </source>
</evidence>
<dbReference type="PANTHER" id="PTHR11766:SF1">
    <property type="entry name" value="TYROSINE--TRNA LIGASE"/>
    <property type="match status" value="1"/>
</dbReference>
<dbReference type="Gene3D" id="3.10.290.10">
    <property type="entry name" value="RNA-binding S4 domain"/>
    <property type="match status" value="1"/>
</dbReference>
<dbReference type="GO" id="GO:0005524">
    <property type="term" value="F:ATP binding"/>
    <property type="evidence" value="ECO:0007669"/>
    <property type="project" value="UniProtKB-KW"/>
</dbReference>
<evidence type="ECO:0000313" key="13">
    <source>
        <dbReference type="Proteomes" id="UP000178908"/>
    </source>
</evidence>
<dbReference type="EMBL" id="MGJO01000058">
    <property type="protein sequence ID" value="OGN07998.1"/>
    <property type="molecule type" value="Genomic_DNA"/>
</dbReference>
<dbReference type="Gene3D" id="1.10.240.10">
    <property type="entry name" value="Tyrosyl-Transfer RNA Synthetase"/>
    <property type="match status" value="1"/>
</dbReference>
<dbReference type="SMART" id="SM00363">
    <property type="entry name" value="S4"/>
    <property type="match status" value="1"/>
</dbReference>
<evidence type="ECO:0000256" key="8">
    <source>
        <dbReference type="NCBIfam" id="TIGR00234"/>
    </source>
</evidence>
<dbReference type="PANTHER" id="PTHR11766">
    <property type="entry name" value="TYROSYL-TRNA SYNTHETASE"/>
    <property type="match status" value="1"/>
</dbReference>
<dbReference type="InterPro" id="IPR002307">
    <property type="entry name" value="Tyr-tRNA-ligase"/>
</dbReference>
<evidence type="ECO:0000259" key="11">
    <source>
        <dbReference type="SMART" id="SM00363"/>
    </source>
</evidence>
<evidence type="ECO:0000256" key="6">
    <source>
        <dbReference type="ARBA" id="ARBA00023146"/>
    </source>
</evidence>
<dbReference type="PRINTS" id="PR01040">
    <property type="entry name" value="TRNASYNTHTYR"/>
</dbReference>
<dbReference type="Gene3D" id="3.40.50.620">
    <property type="entry name" value="HUPs"/>
    <property type="match status" value="1"/>
</dbReference>
<name>A0A1F8F5U1_9BACT</name>
<protein>
    <recommendedName>
        <fullName evidence="1 8">Tyrosine--tRNA ligase</fullName>
        <ecNumber evidence="1 8">6.1.1.1</ecNumber>
    </recommendedName>
</protein>
<comment type="caution">
    <text evidence="12">The sequence shown here is derived from an EMBL/GenBank/DDBJ whole genome shotgun (WGS) entry which is preliminary data.</text>
</comment>
<dbReference type="SUPFAM" id="SSF52374">
    <property type="entry name" value="Nucleotidylyl transferase"/>
    <property type="match status" value="1"/>
</dbReference>
<gene>
    <name evidence="12" type="ORF">A3C61_02065</name>
</gene>
<dbReference type="GO" id="GO:0003723">
    <property type="term" value="F:RNA binding"/>
    <property type="evidence" value="ECO:0007669"/>
    <property type="project" value="UniProtKB-KW"/>
</dbReference>
<dbReference type="GO" id="GO:0006437">
    <property type="term" value="P:tyrosyl-tRNA aminoacylation"/>
    <property type="evidence" value="ECO:0007669"/>
    <property type="project" value="UniProtKB-UniRule"/>
</dbReference>
<evidence type="ECO:0000256" key="10">
    <source>
        <dbReference type="RuleBase" id="RU363036"/>
    </source>
</evidence>
<evidence type="ECO:0000256" key="1">
    <source>
        <dbReference type="ARBA" id="ARBA00013160"/>
    </source>
</evidence>
<reference evidence="12 13" key="1">
    <citation type="journal article" date="2016" name="Nat. Commun.">
        <title>Thousands of microbial genomes shed light on interconnected biogeochemical processes in an aquifer system.</title>
        <authorList>
            <person name="Anantharaman K."/>
            <person name="Brown C.T."/>
            <person name="Hug L.A."/>
            <person name="Sharon I."/>
            <person name="Castelle C.J."/>
            <person name="Probst A.J."/>
            <person name="Thomas B.C."/>
            <person name="Singh A."/>
            <person name="Wilkins M.J."/>
            <person name="Karaoz U."/>
            <person name="Brodie E.L."/>
            <person name="Williams K.H."/>
            <person name="Hubbard S.S."/>
            <person name="Banfield J.F."/>
        </authorList>
    </citation>
    <scope>NUCLEOTIDE SEQUENCE [LARGE SCALE GENOMIC DNA]</scope>
</reference>
<dbReference type="Proteomes" id="UP000178908">
    <property type="component" value="Unassembled WGS sequence"/>
</dbReference>
<dbReference type="InterPro" id="IPR024088">
    <property type="entry name" value="Tyr-tRNA-ligase_bac-type"/>
</dbReference>
<dbReference type="GO" id="GO:0004831">
    <property type="term" value="F:tyrosine-tRNA ligase activity"/>
    <property type="evidence" value="ECO:0007669"/>
    <property type="project" value="UniProtKB-UniRule"/>
</dbReference>
<dbReference type="AlphaFoldDB" id="A0A1F8F5U1"/>
<keyword evidence="2 10" id="KW-0436">Ligase</keyword>
<keyword evidence="5 10" id="KW-0648">Protein biosynthesis</keyword>
<dbReference type="InterPro" id="IPR036986">
    <property type="entry name" value="S4_RNA-bd_sf"/>
</dbReference>
<dbReference type="InterPro" id="IPR002305">
    <property type="entry name" value="aa-tRNA-synth_Ic"/>
</dbReference>
<accession>A0A1F8F5U1</accession>
<dbReference type="EC" id="6.1.1.1" evidence="1 8"/>
<evidence type="ECO:0000256" key="5">
    <source>
        <dbReference type="ARBA" id="ARBA00022917"/>
    </source>
</evidence>
<dbReference type="NCBIfam" id="TIGR00234">
    <property type="entry name" value="tyrS"/>
    <property type="match status" value="1"/>
</dbReference>
<feature type="domain" description="RNA-binding S4" evidence="11">
    <location>
        <begin position="336"/>
        <end position="394"/>
    </location>
</feature>
<proteinExistence type="inferred from homology"/>